<dbReference type="RefSeq" id="WP_301372539.1">
    <property type="nucleotide sequence ID" value="NZ_JAPZCX010000020.1"/>
</dbReference>
<evidence type="ECO:0000259" key="8">
    <source>
        <dbReference type="Pfam" id="PF02384"/>
    </source>
</evidence>
<dbReference type="GO" id="GO:0003677">
    <property type="term" value="F:DNA binding"/>
    <property type="evidence" value="ECO:0007669"/>
    <property type="project" value="InterPro"/>
</dbReference>
<dbReference type="EC" id="2.1.1.72" evidence="2"/>
<gene>
    <name evidence="9" type="ORF">O8C76_10335</name>
</gene>
<dbReference type="PANTHER" id="PTHR42933:SF3">
    <property type="entry name" value="TYPE I RESTRICTION ENZYME MJAVIII METHYLASE SUBUNIT"/>
    <property type="match status" value="1"/>
</dbReference>
<evidence type="ECO:0000256" key="7">
    <source>
        <dbReference type="ARBA" id="ARBA00047942"/>
    </source>
</evidence>
<keyword evidence="3 9" id="KW-0489">Methyltransferase</keyword>
<dbReference type="PRINTS" id="PR00507">
    <property type="entry name" value="N12N6MTFRASE"/>
</dbReference>
<reference evidence="9" key="1">
    <citation type="submission" date="2022-12" db="EMBL/GenBank/DDBJ databases">
        <authorList>
            <person name="Uljanovas D."/>
        </authorList>
    </citation>
    <scope>NUCLEOTIDE SEQUENCE</scope>
    <source>
        <strain evidence="9">RCM69</strain>
    </source>
</reference>
<dbReference type="InterPro" id="IPR003356">
    <property type="entry name" value="DNA_methylase_A-5"/>
</dbReference>
<dbReference type="AlphaFoldDB" id="A0AAW7PZH5"/>
<dbReference type="Pfam" id="PF02384">
    <property type="entry name" value="N6_Mtase"/>
    <property type="match status" value="1"/>
</dbReference>
<reference evidence="9" key="2">
    <citation type="journal article" date="2023" name="Microorganisms">
        <title>Genomic Characterization of Arcobacter butzleri Strains Isolated from Various Sources in Lithuania.</title>
        <authorList>
            <person name="Uljanovas D."/>
            <person name="Golz G."/>
            <person name="Fleischmann S."/>
            <person name="Kudirkiene E."/>
            <person name="Kasetiene N."/>
            <person name="Grineviciene A."/>
            <person name="Tamuleviciene E."/>
            <person name="Aksomaitiene J."/>
            <person name="Alter T."/>
            <person name="Malakauskas M."/>
        </authorList>
    </citation>
    <scope>NUCLEOTIDE SEQUENCE</scope>
    <source>
        <strain evidence="9">RCM69</strain>
    </source>
</reference>
<evidence type="ECO:0000256" key="3">
    <source>
        <dbReference type="ARBA" id="ARBA00022603"/>
    </source>
</evidence>
<keyword evidence="5" id="KW-0949">S-adenosyl-L-methionine</keyword>
<dbReference type="GO" id="GO:0009007">
    <property type="term" value="F:site-specific DNA-methyltransferase (adenine-specific) activity"/>
    <property type="evidence" value="ECO:0007669"/>
    <property type="project" value="UniProtKB-EC"/>
</dbReference>
<name>A0AAW7PZH5_9BACT</name>
<feature type="domain" description="DNA methylase adenine-specific" evidence="8">
    <location>
        <begin position="97"/>
        <end position="196"/>
    </location>
</feature>
<comment type="caution">
    <text evidence="9">The sequence shown here is derived from an EMBL/GenBank/DDBJ whole genome shotgun (WGS) entry which is preliminary data.</text>
</comment>
<dbReference type="Gene3D" id="3.40.50.150">
    <property type="entry name" value="Vaccinia Virus protein VP39"/>
    <property type="match status" value="1"/>
</dbReference>
<accession>A0AAW7PZH5</accession>
<evidence type="ECO:0000313" key="10">
    <source>
        <dbReference type="Proteomes" id="UP001170288"/>
    </source>
</evidence>
<dbReference type="InterPro" id="IPR029063">
    <property type="entry name" value="SAM-dependent_MTases_sf"/>
</dbReference>
<evidence type="ECO:0000313" key="9">
    <source>
        <dbReference type="EMBL" id="MDN5071417.1"/>
    </source>
</evidence>
<comment type="catalytic activity">
    <reaction evidence="7">
        <text>a 2'-deoxyadenosine in DNA + S-adenosyl-L-methionine = an N(6)-methyl-2'-deoxyadenosine in DNA + S-adenosyl-L-homocysteine + H(+)</text>
        <dbReference type="Rhea" id="RHEA:15197"/>
        <dbReference type="Rhea" id="RHEA-COMP:12418"/>
        <dbReference type="Rhea" id="RHEA-COMP:12419"/>
        <dbReference type="ChEBI" id="CHEBI:15378"/>
        <dbReference type="ChEBI" id="CHEBI:57856"/>
        <dbReference type="ChEBI" id="CHEBI:59789"/>
        <dbReference type="ChEBI" id="CHEBI:90615"/>
        <dbReference type="ChEBI" id="CHEBI:90616"/>
        <dbReference type="EC" id="2.1.1.72"/>
    </reaction>
</comment>
<keyword evidence="6" id="KW-0680">Restriction system</keyword>
<organism evidence="9 10">
    <name type="scientific">Aliarcobacter butzleri</name>
    <dbReference type="NCBI Taxonomy" id="28197"/>
    <lineage>
        <taxon>Bacteria</taxon>
        <taxon>Pseudomonadati</taxon>
        <taxon>Campylobacterota</taxon>
        <taxon>Epsilonproteobacteria</taxon>
        <taxon>Campylobacterales</taxon>
        <taxon>Arcobacteraceae</taxon>
        <taxon>Aliarcobacter</taxon>
    </lineage>
</organism>
<proteinExistence type="inferred from homology"/>
<evidence type="ECO:0000256" key="6">
    <source>
        <dbReference type="ARBA" id="ARBA00022747"/>
    </source>
</evidence>
<dbReference type="GO" id="GO:0009307">
    <property type="term" value="P:DNA restriction-modification system"/>
    <property type="evidence" value="ECO:0007669"/>
    <property type="project" value="UniProtKB-KW"/>
</dbReference>
<evidence type="ECO:0000256" key="2">
    <source>
        <dbReference type="ARBA" id="ARBA00011900"/>
    </source>
</evidence>
<dbReference type="GO" id="GO:0008170">
    <property type="term" value="F:N-methyltransferase activity"/>
    <property type="evidence" value="ECO:0007669"/>
    <property type="project" value="InterPro"/>
</dbReference>
<dbReference type="InterPro" id="IPR051537">
    <property type="entry name" value="DNA_Adenine_Mtase"/>
</dbReference>
<evidence type="ECO:0000256" key="4">
    <source>
        <dbReference type="ARBA" id="ARBA00022679"/>
    </source>
</evidence>
<comment type="similarity">
    <text evidence="1">Belongs to the N(4)/N(6)-methyltransferase family.</text>
</comment>
<evidence type="ECO:0000256" key="5">
    <source>
        <dbReference type="ARBA" id="ARBA00022691"/>
    </source>
</evidence>
<dbReference type="EMBL" id="JAPZCX010000020">
    <property type="protein sequence ID" value="MDN5071417.1"/>
    <property type="molecule type" value="Genomic_DNA"/>
</dbReference>
<dbReference type="SUPFAM" id="SSF53335">
    <property type="entry name" value="S-adenosyl-L-methionine-dependent methyltransferases"/>
    <property type="match status" value="1"/>
</dbReference>
<dbReference type="Proteomes" id="UP001170288">
    <property type="component" value="Unassembled WGS sequence"/>
</dbReference>
<evidence type="ECO:0000256" key="1">
    <source>
        <dbReference type="ARBA" id="ARBA00006594"/>
    </source>
</evidence>
<sequence>MNYNEAKKNFIQAITKLEYKYSKWDIFSDFCRMSAISLYQPFARSEELEKEYLSIVKKYDKQSVDIFPELLFFVVEGLNSSFGDFLGECFMELDLGSKNKGQFFTPYSISKFMCQILGDNVKEKEFLSEPACGSSGMIIARAETLKEQGLNYQKIMRVEATDIDLLCFNMSYIHLTLLHINAKVIHGNSLSLEIFDSWYTPAHYMNGFEFIHNDNIEIEKKEINLISEIETAIYSNEQIHIFEQGRLF</sequence>
<dbReference type="GO" id="GO:0032259">
    <property type="term" value="P:methylation"/>
    <property type="evidence" value="ECO:0007669"/>
    <property type="project" value="UniProtKB-KW"/>
</dbReference>
<dbReference type="PANTHER" id="PTHR42933">
    <property type="entry name" value="SLR6095 PROTEIN"/>
    <property type="match status" value="1"/>
</dbReference>
<keyword evidence="4" id="KW-0808">Transferase</keyword>
<protein>
    <recommendedName>
        <fullName evidence="2">site-specific DNA-methyltransferase (adenine-specific)</fullName>
        <ecNumber evidence="2">2.1.1.72</ecNumber>
    </recommendedName>
</protein>